<dbReference type="AlphaFoldDB" id="A0A9Q3FYA5"/>
<proteinExistence type="predicted"/>
<reference evidence="2" key="1">
    <citation type="submission" date="2021-03" db="EMBL/GenBank/DDBJ databases">
        <title>Draft genome sequence of rust myrtle Austropuccinia psidii MF-1, a brazilian biotype.</title>
        <authorList>
            <person name="Quecine M.C."/>
            <person name="Pachon D.M.R."/>
            <person name="Bonatelli M.L."/>
            <person name="Correr F.H."/>
            <person name="Franceschini L.M."/>
            <person name="Leite T.F."/>
            <person name="Margarido G.R.A."/>
            <person name="Almeida C.A."/>
            <person name="Ferrarezi J.A."/>
            <person name="Labate C.A."/>
        </authorList>
    </citation>
    <scope>NUCLEOTIDE SEQUENCE</scope>
    <source>
        <strain evidence="2">MF-1</strain>
    </source>
</reference>
<dbReference type="Proteomes" id="UP000765509">
    <property type="component" value="Unassembled WGS sequence"/>
</dbReference>
<gene>
    <name evidence="2" type="ORF">O181_085421</name>
</gene>
<protein>
    <submittedName>
        <fullName evidence="2">Uncharacterized protein</fullName>
    </submittedName>
</protein>
<keyword evidence="3" id="KW-1185">Reference proteome</keyword>
<name>A0A9Q3FYA5_9BASI</name>
<comment type="caution">
    <text evidence="2">The sequence shown here is derived from an EMBL/GenBank/DDBJ whole genome shotgun (WGS) entry which is preliminary data.</text>
</comment>
<evidence type="ECO:0000313" key="3">
    <source>
        <dbReference type="Proteomes" id="UP000765509"/>
    </source>
</evidence>
<dbReference type="EMBL" id="AVOT02050668">
    <property type="protein sequence ID" value="MBW0545706.1"/>
    <property type="molecule type" value="Genomic_DNA"/>
</dbReference>
<feature type="region of interest" description="Disordered" evidence="1">
    <location>
        <begin position="1"/>
        <end position="24"/>
    </location>
</feature>
<evidence type="ECO:0000313" key="2">
    <source>
        <dbReference type="EMBL" id="MBW0545706.1"/>
    </source>
</evidence>
<sequence>MAKTHLRTQSDQEPQVGHKSVHGLWQPSEAVRSAPSRDSLPFQGKTSLPSFHSILKDQEWCIYGIIYHYAPFFLSNPMVKLSGPNYVIQNEVPNTSQSPEEDFSAIQSGSSLAATGRPFKDPNHLALKELGFQFSPGLF</sequence>
<evidence type="ECO:0000256" key="1">
    <source>
        <dbReference type="SAM" id="MobiDB-lite"/>
    </source>
</evidence>
<accession>A0A9Q3FYA5</accession>
<organism evidence="2 3">
    <name type="scientific">Austropuccinia psidii MF-1</name>
    <dbReference type="NCBI Taxonomy" id="1389203"/>
    <lineage>
        <taxon>Eukaryota</taxon>
        <taxon>Fungi</taxon>
        <taxon>Dikarya</taxon>
        <taxon>Basidiomycota</taxon>
        <taxon>Pucciniomycotina</taxon>
        <taxon>Pucciniomycetes</taxon>
        <taxon>Pucciniales</taxon>
        <taxon>Sphaerophragmiaceae</taxon>
        <taxon>Austropuccinia</taxon>
    </lineage>
</organism>